<protein>
    <submittedName>
        <fullName evidence="1">Uncharacterized protein</fullName>
    </submittedName>
</protein>
<dbReference type="AlphaFoldDB" id="A0A016T1I2"/>
<accession>A0A016T1I2</accession>
<reference evidence="2" key="1">
    <citation type="journal article" date="2015" name="Nat. Genet.">
        <title>The genome and transcriptome of the zoonotic hookworm Ancylostoma ceylanicum identify infection-specific gene families.</title>
        <authorList>
            <person name="Schwarz E.M."/>
            <person name="Hu Y."/>
            <person name="Antoshechkin I."/>
            <person name="Miller M.M."/>
            <person name="Sternberg P.W."/>
            <person name="Aroian R.V."/>
        </authorList>
    </citation>
    <scope>NUCLEOTIDE SEQUENCE</scope>
    <source>
        <strain evidence="2">HY135</strain>
    </source>
</reference>
<comment type="caution">
    <text evidence="1">The sequence shown here is derived from an EMBL/GenBank/DDBJ whole genome shotgun (WGS) entry which is preliminary data.</text>
</comment>
<name>A0A016T1I2_9BILA</name>
<dbReference type="Proteomes" id="UP000024635">
    <property type="component" value="Unassembled WGS sequence"/>
</dbReference>
<dbReference type="EMBL" id="JARK01001485">
    <property type="protein sequence ID" value="EYB96545.1"/>
    <property type="molecule type" value="Genomic_DNA"/>
</dbReference>
<organism evidence="1 2">
    <name type="scientific">Ancylostoma ceylanicum</name>
    <dbReference type="NCBI Taxonomy" id="53326"/>
    <lineage>
        <taxon>Eukaryota</taxon>
        <taxon>Metazoa</taxon>
        <taxon>Ecdysozoa</taxon>
        <taxon>Nematoda</taxon>
        <taxon>Chromadorea</taxon>
        <taxon>Rhabditida</taxon>
        <taxon>Rhabditina</taxon>
        <taxon>Rhabditomorpha</taxon>
        <taxon>Strongyloidea</taxon>
        <taxon>Ancylostomatidae</taxon>
        <taxon>Ancylostomatinae</taxon>
        <taxon>Ancylostoma</taxon>
    </lineage>
</organism>
<sequence>MALVKWSFASQSSRFLADFNHHLAVASATSSKNPYSVLTVHPLTRGAISYCTGNVKHDCHSRGHNIRAARASAVDVGDNVCSFTSLPGAHA</sequence>
<evidence type="ECO:0000313" key="1">
    <source>
        <dbReference type="EMBL" id="EYB96545.1"/>
    </source>
</evidence>
<evidence type="ECO:0000313" key="2">
    <source>
        <dbReference type="Proteomes" id="UP000024635"/>
    </source>
</evidence>
<proteinExistence type="predicted"/>
<gene>
    <name evidence="1" type="primary">Acey_s0149.g2699</name>
    <name evidence="1" type="ORF">Y032_0149g2699</name>
</gene>
<keyword evidence="2" id="KW-1185">Reference proteome</keyword>